<dbReference type="GO" id="GO:0016740">
    <property type="term" value="F:transferase activity"/>
    <property type="evidence" value="ECO:0007669"/>
    <property type="project" value="UniProtKB-KW"/>
</dbReference>
<reference evidence="1 2" key="1">
    <citation type="submission" date="2016-08" db="EMBL/GenBank/DDBJ databases">
        <authorList>
            <consortium name="Lentinula edodes genome sequencing consortium"/>
            <person name="Sakamoto Y."/>
            <person name="Nakade K."/>
            <person name="Sato S."/>
            <person name="Yoshida Y."/>
            <person name="Miyazaki K."/>
            <person name="Natsume S."/>
            <person name="Konno N."/>
        </authorList>
    </citation>
    <scope>NUCLEOTIDE SEQUENCE [LARGE SCALE GENOMIC DNA]</scope>
    <source>
        <strain evidence="1 2">NBRC 111202</strain>
    </source>
</reference>
<reference evidence="1 2" key="2">
    <citation type="submission" date="2017-02" db="EMBL/GenBank/DDBJ databases">
        <title>A genome survey and senescence transcriptome analysis in Lentinula edodes.</title>
        <authorList>
            <person name="Sakamoto Y."/>
            <person name="Nakade K."/>
            <person name="Sato S."/>
            <person name="Yoshida Y."/>
            <person name="Miyazaki K."/>
            <person name="Natsume S."/>
            <person name="Konno N."/>
        </authorList>
    </citation>
    <scope>NUCLEOTIDE SEQUENCE [LARGE SCALE GENOMIC DNA]</scope>
    <source>
        <strain evidence="1 2">NBRC 111202</strain>
    </source>
</reference>
<sequence length="103" mass="12432">MKQVYEYKNMQSMKAAGNYKYVLDMDGNGAHEELARQIALQGREWSKTYWRREDIIAYSYRMFLEYARIMSLDREAMAYQGEVEIHFNRWKKDDAIMQDSLLQ</sequence>
<gene>
    <name evidence="1" type="ORF">LENED_004483</name>
</gene>
<comment type="caution">
    <text evidence="1">The sequence shown here is derived from an EMBL/GenBank/DDBJ whole genome shotgun (WGS) entry which is preliminary data.</text>
</comment>
<dbReference type="AlphaFoldDB" id="A0A1Q3E706"/>
<dbReference type="Proteomes" id="UP000188533">
    <property type="component" value="Unassembled WGS sequence"/>
</dbReference>
<evidence type="ECO:0000313" key="1">
    <source>
        <dbReference type="EMBL" id="GAW02809.1"/>
    </source>
</evidence>
<keyword evidence="2" id="KW-1185">Reference proteome</keyword>
<organism evidence="1 2">
    <name type="scientific">Lentinula edodes</name>
    <name type="common">Shiitake mushroom</name>
    <name type="synonym">Lentinus edodes</name>
    <dbReference type="NCBI Taxonomy" id="5353"/>
    <lineage>
        <taxon>Eukaryota</taxon>
        <taxon>Fungi</taxon>
        <taxon>Dikarya</taxon>
        <taxon>Basidiomycota</taxon>
        <taxon>Agaricomycotina</taxon>
        <taxon>Agaricomycetes</taxon>
        <taxon>Agaricomycetidae</taxon>
        <taxon>Agaricales</taxon>
        <taxon>Marasmiineae</taxon>
        <taxon>Omphalotaceae</taxon>
        <taxon>Lentinula</taxon>
    </lineage>
</organism>
<accession>A0A1Q3E706</accession>
<evidence type="ECO:0000313" key="2">
    <source>
        <dbReference type="Proteomes" id="UP000188533"/>
    </source>
</evidence>
<name>A0A1Q3E706_LENED</name>
<proteinExistence type="predicted"/>
<dbReference type="EMBL" id="BDGU01000116">
    <property type="protein sequence ID" value="GAW02809.1"/>
    <property type="molecule type" value="Genomic_DNA"/>
</dbReference>
<protein>
    <submittedName>
        <fullName evidence="1">Glycosyltransferase family 90 protein</fullName>
    </submittedName>
</protein>
<keyword evidence="1" id="KW-0808">Transferase</keyword>